<organism evidence="5 6">
    <name type="scientific">Rhodococcus pseudokoreensis</name>
    <dbReference type="NCBI Taxonomy" id="2811421"/>
    <lineage>
        <taxon>Bacteria</taxon>
        <taxon>Bacillati</taxon>
        <taxon>Actinomycetota</taxon>
        <taxon>Actinomycetes</taxon>
        <taxon>Mycobacteriales</taxon>
        <taxon>Nocardiaceae</taxon>
        <taxon>Rhodococcus</taxon>
    </lineage>
</organism>
<evidence type="ECO:0000256" key="1">
    <source>
        <dbReference type="ARBA" id="ARBA00023015"/>
    </source>
</evidence>
<name>A0A974W8V0_9NOCA</name>
<evidence type="ECO:0000313" key="5">
    <source>
        <dbReference type="EMBL" id="QSE92765.1"/>
    </source>
</evidence>
<gene>
    <name evidence="5" type="ORF">JWS13_31275</name>
</gene>
<keyword evidence="2" id="KW-0238">DNA-binding</keyword>
<sequence>MGAEQKFEPAKTRRAFDDIIDQIRGLLQSGELRPGEKLPSERVFAEQLGVSRNTLREALRMLEISGLVTLKGGHSGGAFVSDSTSKAVARGILDGMTLTQYSLTDLTEARIGVESLIIDRVCERATEAEFDALEEIVRRTAAIDAATHWRDKLKLHLEFHQMLTEAAHNPILSILIKPLLELTHDLTLRVGPSADDYIIESRFRLLDALRKRDASAAKGELEWYLAKLQNRWIEGTSAQSAPTASVVP</sequence>
<dbReference type="PROSITE" id="PS50949">
    <property type="entry name" value="HTH_GNTR"/>
    <property type="match status" value="1"/>
</dbReference>
<dbReference type="InterPro" id="IPR036388">
    <property type="entry name" value="WH-like_DNA-bd_sf"/>
</dbReference>
<keyword evidence="1" id="KW-0805">Transcription regulation</keyword>
<dbReference type="InterPro" id="IPR008920">
    <property type="entry name" value="TF_FadR/GntR_C"/>
</dbReference>
<dbReference type="CDD" id="cd07377">
    <property type="entry name" value="WHTH_GntR"/>
    <property type="match status" value="1"/>
</dbReference>
<dbReference type="Gene3D" id="1.10.10.10">
    <property type="entry name" value="Winged helix-like DNA-binding domain superfamily/Winged helix DNA-binding domain"/>
    <property type="match status" value="1"/>
</dbReference>
<dbReference type="Pfam" id="PF07729">
    <property type="entry name" value="FCD"/>
    <property type="match status" value="1"/>
</dbReference>
<dbReference type="SUPFAM" id="SSF46785">
    <property type="entry name" value="Winged helix' DNA-binding domain"/>
    <property type="match status" value="1"/>
</dbReference>
<evidence type="ECO:0000256" key="3">
    <source>
        <dbReference type="ARBA" id="ARBA00023163"/>
    </source>
</evidence>
<dbReference type="PRINTS" id="PR00035">
    <property type="entry name" value="HTHGNTR"/>
</dbReference>
<dbReference type="InterPro" id="IPR011711">
    <property type="entry name" value="GntR_C"/>
</dbReference>
<reference evidence="5 6" key="1">
    <citation type="journal article" date="2021" name="Microbiol. Resour. Announc.">
        <title>Complete Genome Sequences of Two Rhodococcus sp. Strains with Large and Linear Chromosomes, Isolated from Apple Rhizosphere.</title>
        <authorList>
            <person name="Benning S."/>
            <person name="Brugnone N."/>
            <person name="Siani R."/>
            <person name="Kublik S."/>
            <person name="Schloter M."/>
            <person name="Rad V."/>
        </authorList>
    </citation>
    <scope>NUCLEOTIDE SEQUENCE [LARGE SCALE GENOMIC DNA]</scope>
    <source>
        <strain evidence="5 6">R79</strain>
    </source>
</reference>
<dbReference type="Proteomes" id="UP000662986">
    <property type="component" value="Chromosome"/>
</dbReference>
<protein>
    <submittedName>
        <fullName evidence="5">FadR family transcriptional regulator</fullName>
    </submittedName>
</protein>
<dbReference type="PANTHER" id="PTHR43537">
    <property type="entry name" value="TRANSCRIPTIONAL REGULATOR, GNTR FAMILY"/>
    <property type="match status" value="1"/>
</dbReference>
<dbReference type="EMBL" id="CP070619">
    <property type="protein sequence ID" value="QSE92765.1"/>
    <property type="molecule type" value="Genomic_DNA"/>
</dbReference>
<reference evidence="5 6" key="2">
    <citation type="journal article" date="2022" name="Arch. Microbiol.">
        <title>Rhodococcus pseudokoreensis sp. nov. isolated from the rhizosphere of young M26 apple rootstocks.</title>
        <authorList>
            <person name="Kampfer P."/>
            <person name="Glaeser S.P."/>
            <person name="Blom J."/>
            <person name="Wolf J."/>
            <person name="Benning S."/>
            <person name="Schloter M."/>
            <person name="Neumann-Schaal M."/>
        </authorList>
    </citation>
    <scope>NUCLEOTIDE SEQUENCE [LARGE SCALE GENOMIC DNA]</scope>
    <source>
        <strain evidence="5 6">R79</strain>
    </source>
</reference>
<feature type="domain" description="HTH gntR-type" evidence="4">
    <location>
        <begin position="13"/>
        <end position="83"/>
    </location>
</feature>
<dbReference type="Pfam" id="PF00392">
    <property type="entry name" value="GntR"/>
    <property type="match status" value="1"/>
</dbReference>
<keyword evidence="6" id="KW-1185">Reference proteome</keyword>
<dbReference type="PANTHER" id="PTHR43537:SF5">
    <property type="entry name" value="UXU OPERON TRANSCRIPTIONAL REGULATOR"/>
    <property type="match status" value="1"/>
</dbReference>
<dbReference type="Gene3D" id="1.20.120.530">
    <property type="entry name" value="GntR ligand-binding domain-like"/>
    <property type="match status" value="1"/>
</dbReference>
<proteinExistence type="predicted"/>
<dbReference type="SUPFAM" id="SSF48008">
    <property type="entry name" value="GntR ligand-binding domain-like"/>
    <property type="match status" value="1"/>
</dbReference>
<dbReference type="InterPro" id="IPR036390">
    <property type="entry name" value="WH_DNA-bd_sf"/>
</dbReference>
<evidence type="ECO:0000259" key="4">
    <source>
        <dbReference type="PROSITE" id="PS50949"/>
    </source>
</evidence>
<keyword evidence="3" id="KW-0804">Transcription</keyword>
<evidence type="ECO:0000256" key="2">
    <source>
        <dbReference type="ARBA" id="ARBA00023125"/>
    </source>
</evidence>
<dbReference type="RefSeq" id="WP_206009217.1">
    <property type="nucleotide sequence ID" value="NZ_CP070619.1"/>
</dbReference>
<dbReference type="InterPro" id="IPR000524">
    <property type="entry name" value="Tscrpt_reg_HTH_GntR"/>
</dbReference>
<dbReference type="SMART" id="SM00895">
    <property type="entry name" value="FCD"/>
    <property type="match status" value="1"/>
</dbReference>
<accession>A0A974W8V0</accession>
<dbReference type="SMART" id="SM00345">
    <property type="entry name" value="HTH_GNTR"/>
    <property type="match status" value="1"/>
</dbReference>
<evidence type="ECO:0000313" key="6">
    <source>
        <dbReference type="Proteomes" id="UP000662986"/>
    </source>
</evidence>